<keyword evidence="3" id="KW-0238">DNA-binding</keyword>
<evidence type="ECO:0000256" key="1">
    <source>
        <dbReference type="ARBA" id="ARBA00008857"/>
    </source>
</evidence>
<dbReference type="SUPFAM" id="SSF56349">
    <property type="entry name" value="DNA breaking-rejoining enzymes"/>
    <property type="match status" value="1"/>
</dbReference>
<dbReference type="InterPro" id="IPR011010">
    <property type="entry name" value="DNA_brk_join_enz"/>
</dbReference>
<dbReference type="InterPro" id="IPR025166">
    <property type="entry name" value="Integrase_DNA_bind_dom"/>
</dbReference>
<feature type="domain" description="Tyr recombinase" evidence="5">
    <location>
        <begin position="217"/>
        <end position="409"/>
    </location>
</feature>
<dbReference type="AlphaFoldDB" id="A0A938B2T3"/>
<evidence type="ECO:0000256" key="3">
    <source>
        <dbReference type="ARBA" id="ARBA00023125"/>
    </source>
</evidence>
<name>A0A938B2T3_UNCTE</name>
<dbReference type="InterPro" id="IPR010998">
    <property type="entry name" value="Integrase_recombinase_N"/>
</dbReference>
<comment type="similarity">
    <text evidence="1">Belongs to the 'phage' integrase family.</text>
</comment>
<dbReference type="PANTHER" id="PTHR30629:SF2">
    <property type="entry name" value="PROPHAGE INTEGRASE INTS-RELATED"/>
    <property type="match status" value="1"/>
</dbReference>
<keyword evidence="4" id="KW-0233">DNA recombination</keyword>
<evidence type="ECO:0000313" key="7">
    <source>
        <dbReference type="Proteomes" id="UP000712673"/>
    </source>
</evidence>
<dbReference type="Gene3D" id="1.10.150.130">
    <property type="match status" value="1"/>
</dbReference>
<dbReference type="GO" id="GO:0015074">
    <property type="term" value="P:DNA integration"/>
    <property type="evidence" value="ECO:0007669"/>
    <property type="project" value="UniProtKB-KW"/>
</dbReference>
<dbReference type="InterPro" id="IPR038488">
    <property type="entry name" value="Integrase_DNA-bd_sf"/>
</dbReference>
<dbReference type="Gene3D" id="3.30.160.390">
    <property type="entry name" value="Integrase, DNA-binding domain"/>
    <property type="match status" value="1"/>
</dbReference>
<comment type="caution">
    <text evidence="6">The sequence shown here is derived from an EMBL/GenBank/DDBJ whole genome shotgun (WGS) entry which is preliminary data.</text>
</comment>
<sequence>MRAKITTRLVKSLTPKATPYEIFDTELTGFLLRVQPSGSMSYYLAYRALDGRGKRFRVGRADALTVAQARDLAEKSMAQVMGGIDVQEVRQHGRNEAQRAHLQTLGGFLEAKYAPWVLAERKSGTATLARLRYNFADLLAHPMQEISSWVIEKWRAEQLKCGKQKSTVNRDITGLKSLLAKAVAWDILPSHPLAKLKPIKLDTKGRVRYLTSAEEARLRTALVARDARRRAARSRGNAWRRVRGYTEMLSLEPHAYGDHLTPMVLLTLNTGLRRGELFNLHWEDVNVQIKVLTVHGAAAKNGQTRHLPLNREALAVLAAWRQQSSGEDYVFPGKGGQRLNTTRKAWERLLQEADVHGFTWHDLRHSFASNLVMAGVSLAVVRELLGHADLTMTLRYAHLAPDHKASAVERLCPVTSPDTQHTASGGA</sequence>
<dbReference type="Gene3D" id="1.10.443.10">
    <property type="entry name" value="Intergrase catalytic core"/>
    <property type="match status" value="1"/>
</dbReference>
<organism evidence="6 7">
    <name type="scientific">Tectimicrobiota bacterium</name>
    <dbReference type="NCBI Taxonomy" id="2528274"/>
    <lineage>
        <taxon>Bacteria</taxon>
        <taxon>Pseudomonadati</taxon>
        <taxon>Nitrospinota/Tectimicrobiota group</taxon>
        <taxon>Candidatus Tectimicrobiota</taxon>
    </lineage>
</organism>
<gene>
    <name evidence="6" type="ORF">FJZ47_04875</name>
</gene>
<dbReference type="Pfam" id="PF00589">
    <property type="entry name" value="Phage_integrase"/>
    <property type="match status" value="1"/>
</dbReference>
<keyword evidence="2" id="KW-0229">DNA integration</keyword>
<dbReference type="Proteomes" id="UP000712673">
    <property type="component" value="Unassembled WGS sequence"/>
</dbReference>
<evidence type="ECO:0000313" key="6">
    <source>
        <dbReference type="EMBL" id="MBM3223123.1"/>
    </source>
</evidence>
<dbReference type="Pfam" id="PF13356">
    <property type="entry name" value="Arm-DNA-bind_3"/>
    <property type="match status" value="1"/>
</dbReference>
<accession>A0A938B2T3</accession>
<protein>
    <submittedName>
        <fullName evidence="6">Site-specific integrase</fullName>
    </submittedName>
</protein>
<reference evidence="6" key="1">
    <citation type="submission" date="2019-03" db="EMBL/GenBank/DDBJ databases">
        <title>Lake Tanganyika Metagenome-Assembled Genomes (MAGs).</title>
        <authorList>
            <person name="Tran P."/>
        </authorList>
    </citation>
    <scope>NUCLEOTIDE SEQUENCE</scope>
    <source>
        <strain evidence="6">K_DeepCast_65m_m2_066</strain>
    </source>
</reference>
<dbReference type="PANTHER" id="PTHR30629">
    <property type="entry name" value="PROPHAGE INTEGRASE"/>
    <property type="match status" value="1"/>
</dbReference>
<dbReference type="InterPro" id="IPR050808">
    <property type="entry name" value="Phage_Integrase"/>
</dbReference>
<dbReference type="EMBL" id="VGLS01000097">
    <property type="protein sequence ID" value="MBM3223123.1"/>
    <property type="molecule type" value="Genomic_DNA"/>
</dbReference>
<dbReference type="PROSITE" id="PS51898">
    <property type="entry name" value="TYR_RECOMBINASE"/>
    <property type="match status" value="1"/>
</dbReference>
<evidence type="ECO:0000259" key="5">
    <source>
        <dbReference type="PROSITE" id="PS51898"/>
    </source>
</evidence>
<dbReference type="GO" id="GO:0003677">
    <property type="term" value="F:DNA binding"/>
    <property type="evidence" value="ECO:0007669"/>
    <property type="project" value="UniProtKB-KW"/>
</dbReference>
<evidence type="ECO:0000256" key="2">
    <source>
        <dbReference type="ARBA" id="ARBA00022908"/>
    </source>
</evidence>
<dbReference type="InterPro" id="IPR013762">
    <property type="entry name" value="Integrase-like_cat_sf"/>
</dbReference>
<dbReference type="GO" id="GO:0006310">
    <property type="term" value="P:DNA recombination"/>
    <property type="evidence" value="ECO:0007669"/>
    <property type="project" value="UniProtKB-KW"/>
</dbReference>
<dbReference type="InterPro" id="IPR002104">
    <property type="entry name" value="Integrase_catalytic"/>
</dbReference>
<proteinExistence type="inferred from homology"/>
<dbReference type="CDD" id="cd00796">
    <property type="entry name" value="INT_Rci_Hp1_C"/>
    <property type="match status" value="1"/>
</dbReference>
<evidence type="ECO:0000256" key="4">
    <source>
        <dbReference type="ARBA" id="ARBA00023172"/>
    </source>
</evidence>